<sequence length="63" mass="7472">MKGFSMPSDTEAAHTKNDLIVREIIELERSYFFEKRNVKTERQRKLRETIERHTKMGADSNDS</sequence>
<dbReference type="Proteomes" id="UP001596024">
    <property type="component" value="Unassembled WGS sequence"/>
</dbReference>
<keyword evidence="2" id="KW-1185">Reference proteome</keyword>
<gene>
    <name evidence="1" type="ORF">ACFPB0_14290</name>
</gene>
<name>A0ABV9NG74_9PROT</name>
<protein>
    <submittedName>
        <fullName evidence="1">Uncharacterized protein</fullName>
    </submittedName>
</protein>
<proteinExistence type="predicted"/>
<accession>A0ABV9NG74</accession>
<evidence type="ECO:0000313" key="1">
    <source>
        <dbReference type="EMBL" id="MFC4726459.1"/>
    </source>
</evidence>
<evidence type="ECO:0000313" key="2">
    <source>
        <dbReference type="Proteomes" id="UP001596024"/>
    </source>
</evidence>
<dbReference type="EMBL" id="JBHSGQ010000013">
    <property type="protein sequence ID" value="MFC4726459.1"/>
    <property type="molecule type" value="Genomic_DNA"/>
</dbReference>
<comment type="caution">
    <text evidence="1">The sequence shown here is derived from an EMBL/GenBank/DDBJ whole genome shotgun (WGS) entry which is preliminary data.</text>
</comment>
<organism evidence="1 2">
    <name type="scientific">Glycocaulis abyssi</name>
    <dbReference type="NCBI Taxonomy" id="1433403"/>
    <lineage>
        <taxon>Bacteria</taxon>
        <taxon>Pseudomonadati</taxon>
        <taxon>Pseudomonadota</taxon>
        <taxon>Alphaproteobacteria</taxon>
        <taxon>Maricaulales</taxon>
        <taxon>Maricaulaceae</taxon>
        <taxon>Glycocaulis</taxon>
    </lineage>
</organism>
<dbReference type="RefSeq" id="WP_382437092.1">
    <property type="nucleotide sequence ID" value="NZ_JBHSGQ010000013.1"/>
</dbReference>
<reference evidence="2" key="1">
    <citation type="journal article" date="2019" name="Int. J. Syst. Evol. Microbiol.">
        <title>The Global Catalogue of Microorganisms (GCM) 10K type strain sequencing project: providing services to taxonomists for standard genome sequencing and annotation.</title>
        <authorList>
            <consortium name="The Broad Institute Genomics Platform"/>
            <consortium name="The Broad Institute Genome Sequencing Center for Infectious Disease"/>
            <person name="Wu L."/>
            <person name="Ma J."/>
        </authorList>
    </citation>
    <scope>NUCLEOTIDE SEQUENCE [LARGE SCALE GENOMIC DNA]</scope>
    <source>
        <strain evidence="2">CCUG 62981</strain>
    </source>
</reference>